<proteinExistence type="predicted"/>
<dbReference type="Gene3D" id="2.60.120.200">
    <property type="match status" value="1"/>
</dbReference>
<evidence type="ECO:0000256" key="2">
    <source>
        <dbReference type="ARBA" id="ARBA00023157"/>
    </source>
</evidence>
<dbReference type="SUPFAM" id="SSF49899">
    <property type="entry name" value="Concanavalin A-like lectins/glucanases"/>
    <property type="match status" value="2"/>
</dbReference>
<dbReference type="EMBL" id="QMFB01000007">
    <property type="protein sequence ID" value="RAV20772.1"/>
    <property type="molecule type" value="Genomic_DNA"/>
</dbReference>
<protein>
    <recommendedName>
        <fullName evidence="3">LamG-like jellyroll fold domain-containing protein</fullName>
    </recommendedName>
</protein>
<evidence type="ECO:0000313" key="5">
    <source>
        <dbReference type="Proteomes" id="UP000250369"/>
    </source>
</evidence>
<gene>
    <name evidence="4" type="ORF">DQG23_14830</name>
</gene>
<keyword evidence="5" id="KW-1185">Reference proteome</keyword>
<keyword evidence="1" id="KW-0732">Signal</keyword>
<accession>A0A329MMC9</accession>
<reference evidence="4 5" key="1">
    <citation type="journal article" date="2009" name="Int. J. Syst. Evol. Microbiol.">
        <title>Paenibacillus contaminans sp. nov., isolated from a contaminated laboratory plate.</title>
        <authorList>
            <person name="Chou J.H."/>
            <person name="Lee J.H."/>
            <person name="Lin M.C."/>
            <person name="Chang P.S."/>
            <person name="Arun A.B."/>
            <person name="Young C.C."/>
            <person name="Chen W.M."/>
        </authorList>
    </citation>
    <scope>NUCLEOTIDE SEQUENCE [LARGE SCALE GENOMIC DNA]</scope>
    <source>
        <strain evidence="4 5">CKOBP-6</strain>
    </source>
</reference>
<sequence length="584" mass="63508">MAVYSAAQGNVLSESSVSKRLVGSGMVRGAKLATCRSCRSIGGKRRNRMRQSQEKNAGCIGYWPLGTDSKDYSGLGRHGAAKGNLTYEEGAVFDGVSAAVELPDIPETDGSRPFTLSLEFEVNDGKGFFPGGLASRYSETAMEGWHLSVLSQAGVTSSQPNWRNAQFGWSSGKSPIRWKDWGSPGDCRYICSMCVYKDSLYVGTFDDASDNRGHVYRLGKDGVWTDCGTPDNSNSVWSMAEYNGKLYIGTMKYRASGSALPESPNQERGGSIYRYEGGKKWTLFARLPVENNDSVGALTVYDGKLIAMSFYPYGTFAFSEDGSCESLGSPGPEGKTRTMTLSPFRGQLFIGCNEKQGVSARTLDEPWADSGAVAKCDQVYCFSVFHNELLTGIWPEARMLRYEQGKDWSDFGLMGAEKEVMGISVFNGKLYGGTLPGGHVYRYAGGGHEWELIGVLEQPDPNILYRRVWTMAVYDGQLFAGTLPGGKVWSLTHDPLATADASLSDGWHRATAVYDRERLSLYIDGELASTVAVPPQASDESGPASALSASGFPFVLGKGPQCHFSGRIREVKLFDRALAASEIR</sequence>
<comment type="caution">
    <text evidence="4">The sequence shown here is derived from an EMBL/GenBank/DDBJ whole genome shotgun (WGS) entry which is preliminary data.</text>
</comment>
<evidence type="ECO:0000259" key="3">
    <source>
        <dbReference type="SMART" id="SM00560"/>
    </source>
</evidence>
<dbReference type="InterPro" id="IPR006558">
    <property type="entry name" value="LamG-like"/>
</dbReference>
<evidence type="ECO:0000313" key="4">
    <source>
        <dbReference type="EMBL" id="RAV20772.1"/>
    </source>
</evidence>
<dbReference type="SUPFAM" id="SSF63829">
    <property type="entry name" value="Calcium-dependent phosphotriesterase"/>
    <property type="match status" value="1"/>
</dbReference>
<dbReference type="Pfam" id="PF13385">
    <property type="entry name" value="Laminin_G_3"/>
    <property type="match status" value="1"/>
</dbReference>
<name>A0A329MMC9_9BACL</name>
<dbReference type="AlphaFoldDB" id="A0A329MMC9"/>
<dbReference type="Proteomes" id="UP000250369">
    <property type="component" value="Unassembled WGS sequence"/>
</dbReference>
<keyword evidence="2" id="KW-1015">Disulfide bond</keyword>
<evidence type="ECO:0000256" key="1">
    <source>
        <dbReference type="ARBA" id="ARBA00022729"/>
    </source>
</evidence>
<feature type="domain" description="LamG-like jellyroll fold" evidence="3">
    <location>
        <begin position="440"/>
        <end position="581"/>
    </location>
</feature>
<dbReference type="InterPro" id="IPR013320">
    <property type="entry name" value="ConA-like_dom_sf"/>
</dbReference>
<dbReference type="SMART" id="SM00560">
    <property type="entry name" value="LamGL"/>
    <property type="match status" value="1"/>
</dbReference>
<organism evidence="4 5">
    <name type="scientific">Paenibacillus contaminans</name>
    <dbReference type="NCBI Taxonomy" id="450362"/>
    <lineage>
        <taxon>Bacteria</taxon>
        <taxon>Bacillati</taxon>
        <taxon>Bacillota</taxon>
        <taxon>Bacilli</taxon>
        <taxon>Bacillales</taxon>
        <taxon>Paenibacillaceae</taxon>
        <taxon>Paenibacillus</taxon>
    </lineage>
</organism>